<accession>A0A4Q1CA18</accession>
<sequence>MSPSLSPFAKTLRLASWLGAGLCLVPSAMPQAVEPGELLLAEDFRRHDSYTRERLPLNRGWQARVAHGIWTRTPDGVQSLETPGHQPVLVVEGSFGDVVVELEFRYRAEPGKWAACRVSATHTELQPRSYAASVWANVDYHSRAVGLVLEHDQWSGTVTQVARTMTEITPDTWHKLRFTIVGDRATASLDGKEIKGSFPTFAGPKNSLWLATGLSAHELRRLRVYAARPAAGSAAAHPLNGISGAGLPHSELPVTVAVTRSPASDSLAAPPQSAAHFQPQTKP</sequence>
<evidence type="ECO:0000313" key="3">
    <source>
        <dbReference type="EMBL" id="RXK55903.1"/>
    </source>
</evidence>
<dbReference type="Pfam" id="PF06439">
    <property type="entry name" value="3keto-disac_hyd"/>
    <property type="match status" value="1"/>
</dbReference>
<dbReference type="OrthoDB" id="191481at2"/>
<dbReference type="Gene3D" id="2.60.120.560">
    <property type="entry name" value="Exo-inulinase, domain 1"/>
    <property type="match status" value="1"/>
</dbReference>
<comment type="caution">
    <text evidence="3">The sequence shown here is derived from an EMBL/GenBank/DDBJ whole genome shotgun (WGS) entry which is preliminary data.</text>
</comment>
<dbReference type="GO" id="GO:0016787">
    <property type="term" value="F:hydrolase activity"/>
    <property type="evidence" value="ECO:0007669"/>
    <property type="project" value="InterPro"/>
</dbReference>
<keyword evidence="4" id="KW-1185">Reference proteome</keyword>
<dbReference type="AlphaFoldDB" id="A0A4Q1CA18"/>
<evidence type="ECO:0000313" key="4">
    <source>
        <dbReference type="Proteomes" id="UP000290218"/>
    </source>
</evidence>
<reference evidence="3 4" key="1">
    <citation type="submission" date="2019-01" db="EMBL/GenBank/DDBJ databases">
        <title>Lacunisphaera sp. strain TWA-58.</title>
        <authorList>
            <person name="Chen W.-M."/>
        </authorList>
    </citation>
    <scope>NUCLEOTIDE SEQUENCE [LARGE SCALE GENOMIC DNA]</scope>
    <source>
        <strain evidence="3 4">TWA-58</strain>
    </source>
</reference>
<proteinExistence type="predicted"/>
<dbReference type="InterPro" id="IPR010496">
    <property type="entry name" value="AL/BT2_dom"/>
</dbReference>
<feature type="domain" description="3-keto-alpha-glucoside-1,2-lyase/3-keto-2-hydroxy-glucal hydratase" evidence="2">
    <location>
        <begin position="60"/>
        <end position="194"/>
    </location>
</feature>
<protein>
    <recommendedName>
        <fullName evidence="2">3-keto-alpha-glucoside-1,2-lyase/3-keto-2-hydroxy-glucal hydratase domain-containing protein</fullName>
    </recommendedName>
</protein>
<dbReference type="EMBL" id="SDHX01000001">
    <property type="protein sequence ID" value="RXK55903.1"/>
    <property type="molecule type" value="Genomic_DNA"/>
</dbReference>
<name>A0A4Q1CA18_9BACT</name>
<dbReference type="RefSeq" id="WP_129047269.1">
    <property type="nucleotide sequence ID" value="NZ_SDHX01000001.1"/>
</dbReference>
<feature type="region of interest" description="Disordered" evidence="1">
    <location>
        <begin position="258"/>
        <end position="283"/>
    </location>
</feature>
<dbReference type="Proteomes" id="UP000290218">
    <property type="component" value="Unassembled WGS sequence"/>
</dbReference>
<evidence type="ECO:0000256" key="1">
    <source>
        <dbReference type="SAM" id="MobiDB-lite"/>
    </source>
</evidence>
<evidence type="ECO:0000259" key="2">
    <source>
        <dbReference type="Pfam" id="PF06439"/>
    </source>
</evidence>
<organism evidence="3 4">
    <name type="scientific">Oleiharenicola lentus</name>
    <dbReference type="NCBI Taxonomy" id="2508720"/>
    <lineage>
        <taxon>Bacteria</taxon>
        <taxon>Pseudomonadati</taxon>
        <taxon>Verrucomicrobiota</taxon>
        <taxon>Opitutia</taxon>
        <taxon>Opitutales</taxon>
        <taxon>Opitutaceae</taxon>
        <taxon>Oleiharenicola</taxon>
    </lineage>
</organism>
<gene>
    <name evidence="3" type="ORF">ESB00_08490</name>
</gene>